<sequence>MSKVALKLNKGTFISYNEKYRNFSRSNYLLIRNCDNRYCKLDILKSLIKFNLDKAIPEGSIIECAKLNLPIEDWKQCSERYYNYLNIYINQEPFEESCVNWQNRPRVKLYKTIKLSYEELEDEYISIDLTSLVNDWISGNIPNNGITLGLESKDIKLSLLKRNREVDSSTNLVINYTSKPTEKKSIAIQVQFFDLGGKILKRNEEDLVML</sequence>
<evidence type="ECO:0000313" key="6">
    <source>
        <dbReference type="Proteomes" id="UP000036756"/>
    </source>
</evidence>
<organism evidence="5 6">
    <name type="scientific">Clostridium cylindrosporum DSM 605</name>
    <dbReference type="NCBI Taxonomy" id="1121307"/>
    <lineage>
        <taxon>Bacteria</taxon>
        <taxon>Bacillati</taxon>
        <taxon>Bacillota</taxon>
        <taxon>Clostridia</taxon>
        <taxon>Eubacteriales</taxon>
        <taxon>Clostridiaceae</taxon>
        <taxon>Clostridium</taxon>
    </lineage>
</organism>
<feature type="domain" description="Carbohydrate-binding module family 96" evidence="4">
    <location>
        <begin position="5"/>
        <end position="156"/>
    </location>
</feature>
<evidence type="ECO:0000256" key="3">
    <source>
        <dbReference type="ARBA" id="ARBA00022729"/>
    </source>
</evidence>
<dbReference type="Pfam" id="PF24517">
    <property type="entry name" value="CBM96"/>
    <property type="match status" value="1"/>
</dbReference>
<keyword evidence="6" id="KW-1185">Reference proteome</keyword>
<evidence type="ECO:0000256" key="1">
    <source>
        <dbReference type="ARBA" id="ARBA00004613"/>
    </source>
</evidence>
<dbReference type="EMBL" id="LFVU01000004">
    <property type="protein sequence ID" value="KMT22791.1"/>
    <property type="molecule type" value="Genomic_DNA"/>
</dbReference>
<dbReference type="InterPro" id="IPR055372">
    <property type="entry name" value="CBM96"/>
</dbReference>
<dbReference type="RefSeq" id="WP_048569529.1">
    <property type="nucleotide sequence ID" value="NZ_LFVU01000004.1"/>
</dbReference>
<comment type="caution">
    <text evidence="5">The sequence shown here is derived from an EMBL/GenBank/DDBJ whole genome shotgun (WGS) entry which is preliminary data.</text>
</comment>
<gene>
    <name evidence="5" type="ORF">CLCY_5c00300</name>
</gene>
<dbReference type="AlphaFoldDB" id="A0A0J8G548"/>
<dbReference type="GO" id="GO:0005576">
    <property type="term" value="C:extracellular region"/>
    <property type="evidence" value="ECO:0007669"/>
    <property type="project" value="UniProtKB-SubCell"/>
</dbReference>
<protein>
    <recommendedName>
        <fullName evidence="4">Carbohydrate-binding module family 96 domain-containing protein</fullName>
    </recommendedName>
</protein>
<name>A0A0J8G548_CLOCY</name>
<evidence type="ECO:0000256" key="2">
    <source>
        <dbReference type="ARBA" id="ARBA00022525"/>
    </source>
</evidence>
<dbReference type="NCBIfam" id="NF033679">
    <property type="entry name" value="DNRLRE_dom"/>
    <property type="match status" value="1"/>
</dbReference>
<dbReference type="STRING" id="1121307.CLCY_5c00300"/>
<evidence type="ECO:0000313" key="5">
    <source>
        <dbReference type="EMBL" id="KMT22791.1"/>
    </source>
</evidence>
<keyword evidence="2" id="KW-0964">Secreted</keyword>
<dbReference type="OrthoDB" id="1730265at2"/>
<evidence type="ECO:0000259" key="4">
    <source>
        <dbReference type="Pfam" id="PF24517"/>
    </source>
</evidence>
<dbReference type="Proteomes" id="UP000036756">
    <property type="component" value="Unassembled WGS sequence"/>
</dbReference>
<reference evidence="5 6" key="1">
    <citation type="submission" date="2015-06" db="EMBL/GenBank/DDBJ databases">
        <title>Draft genome sequence of the purine-degrading Clostridium cylindrosporum HC-1 (DSM 605).</title>
        <authorList>
            <person name="Poehlein A."/>
            <person name="Schiel-Bengelsdorf B."/>
            <person name="Bengelsdorf F."/>
            <person name="Daniel R."/>
            <person name="Duerre P."/>
        </authorList>
    </citation>
    <scope>NUCLEOTIDE SEQUENCE [LARGE SCALE GENOMIC DNA]</scope>
    <source>
        <strain evidence="5 6">DSM 605</strain>
    </source>
</reference>
<proteinExistence type="predicted"/>
<keyword evidence="3" id="KW-0732">Signal</keyword>
<comment type="subcellular location">
    <subcellularLocation>
        <location evidence="1">Secreted</location>
    </subcellularLocation>
</comment>
<accession>A0A0J8G548</accession>
<dbReference type="PATRIC" id="fig|1121307.3.peg.1962"/>